<dbReference type="OrthoDB" id="9815657at2"/>
<dbReference type="Pfam" id="PF07676">
    <property type="entry name" value="PD40"/>
    <property type="match status" value="2"/>
</dbReference>
<dbReference type="PANTHER" id="PTHR10963">
    <property type="entry name" value="GLYCOSYL HYDROLASE-RELATED"/>
    <property type="match status" value="1"/>
</dbReference>
<dbReference type="SUPFAM" id="SSF49899">
    <property type="entry name" value="Concanavalin A-like lectins/glucanases"/>
    <property type="match status" value="1"/>
</dbReference>
<feature type="domain" description="Dockerin" evidence="4">
    <location>
        <begin position="580"/>
        <end position="642"/>
    </location>
</feature>
<protein>
    <submittedName>
        <fullName evidence="5">WD40 repeat protein</fullName>
    </submittedName>
</protein>
<evidence type="ECO:0000256" key="1">
    <source>
        <dbReference type="ARBA" id="ARBA00006865"/>
    </source>
</evidence>
<reference evidence="5 6" key="1">
    <citation type="submission" date="2018-05" db="EMBL/GenBank/DDBJ databases">
        <title>The Hungate 1000. A catalogue of reference genomes from the rumen microbiome.</title>
        <authorList>
            <person name="Kelly W."/>
        </authorList>
    </citation>
    <scope>NUCLEOTIDE SEQUENCE [LARGE SCALE GENOMIC DNA]</scope>
    <source>
        <strain evidence="5 6">SAb67</strain>
    </source>
</reference>
<dbReference type="CDD" id="cd14256">
    <property type="entry name" value="Dockerin_I"/>
    <property type="match status" value="1"/>
</dbReference>
<dbReference type="PANTHER" id="PTHR10963:SF55">
    <property type="entry name" value="GLYCOSIDE HYDROLASE FAMILY 16 PROTEIN"/>
    <property type="match status" value="1"/>
</dbReference>
<dbReference type="GO" id="GO:0000272">
    <property type="term" value="P:polysaccharide catabolic process"/>
    <property type="evidence" value="ECO:0007669"/>
    <property type="project" value="InterPro"/>
</dbReference>
<gene>
    <name evidence="5" type="ORF">IE37_03255</name>
</gene>
<evidence type="ECO:0000313" key="6">
    <source>
        <dbReference type="Proteomes" id="UP000245720"/>
    </source>
</evidence>
<dbReference type="InterPro" id="IPR016134">
    <property type="entry name" value="Dockerin_dom"/>
</dbReference>
<evidence type="ECO:0000313" key="5">
    <source>
        <dbReference type="EMBL" id="PWJ09961.1"/>
    </source>
</evidence>
<sequence>MVGGIMKRITSLAAAIAAALCMPVTSDTGAVPDDVFYDDFSGADLDMDKWLVAEKNWGGTVMVNGASEDYNGGVIADNVAVCDGDLILTGLGNGYTGELRGINRDKSRRADGKRCGGAIATKEYFGSGSYEVRAKIAPELGCCSAMWTFEYEEDYSDGELKIVNHEIDIEFPGRDKNDDFSLSHVLCTTWLTEEDYKTKSVECGDQADGKFHTYRFDWHTGDENETPRVEYYFDGELIHTATEFIPTNESRFWLGLWFPKGWAGSPDFEQTDLVVDYVRITPFHESGDTPQHESYPDNGWADAELPKGWLLWHSYKSYADLDSELYLRTPDGTVRTVSGGFIHAMNGSFGRSPEQFTFMAIDKTADEWDIYLSDHGEIIDLTQNSGFRNEDPKFSPDGKSIVFKRGRWDSSADDFVYDLALLDVKTRAVTMLTDDSAEEAMPCFSEDGRNIYYARYTDGIGSICRLDLSTKTSGTIFGESGVNAYYPIVCGDMLYFTKWFSADDRCDQIMCCDGEKITSLPFDSDRYDCSDACPVSGEKIVFSSTMSGGYDLYYYDGTRVSLLTAMNTDKNELGADFFAYDTVIGDVNADGEFNVADLVLLRKWLLAVPDAKLENWQNADFCKDGILDVFDLCLMRRVLVGK</sequence>
<feature type="domain" description="GH16" evidence="3">
    <location>
        <begin position="26"/>
        <end position="286"/>
    </location>
</feature>
<dbReference type="Gene3D" id="2.120.10.30">
    <property type="entry name" value="TolB, C-terminal domain"/>
    <property type="match status" value="1"/>
</dbReference>
<accession>A0A315XT80</accession>
<comment type="caution">
    <text evidence="5">The sequence shown here is derived from an EMBL/GenBank/DDBJ whole genome shotgun (WGS) entry which is preliminary data.</text>
</comment>
<dbReference type="SUPFAM" id="SSF63446">
    <property type="entry name" value="Type I dockerin domain"/>
    <property type="match status" value="1"/>
</dbReference>
<dbReference type="Proteomes" id="UP000245720">
    <property type="component" value="Unassembled WGS sequence"/>
</dbReference>
<feature type="chain" id="PRO_5039519997" evidence="2">
    <location>
        <begin position="27"/>
        <end position="642"/>
    </location>
</feature>
<dbReference type="InterPro" id="IPR050546">
    <property type="entry name" value="Glycosyl_Hydrlase_16"/>
</dbReference>
<keyword evidence="2" id="KW-0732">Signal</keyword>
<dbReference type="Gene3D" id="1.10.1330.10">
    <property type="entry name" value="Dockerin domain"/>
    <property type="match status" value="1"/>
</dbReference>
<dbReference type="Pfam" id="PF00404">
    <property type="entry name" value="Dockerin_1"/>
    <property type="match status" value="1"/>
</dbReference>
<feature type="signal peptide" evidence="2">
    <location>
        <begin position="1"/>
        <end position="26"/>
    </location>
</feature>
<dbReference type="EMBL" id="QGDI01000017">
    <property type="protein sequence ID" value="PWJ09961.1"/>
    <property type="molecule type" value="Genomic_DNA"/>
</dbReference>
<dbReference type="InterPro" id="IPR011659">
    <property type="entry name" value="WD40"/>
</dbReference>
<dbReference type="CDD" id="cd00413">
    <property type="entry name" value="Glyco_hydrolase_16"/>
    <property type="match status" value="1"/>
</dbReference>
<dbReference type="InterPro" id="IPR036439">
    <property type="entry name" value="Dockerin_dom_sf"/>
</dbReference>
<evidence type="ECO:0000256" key="2">
    <source>
        <dbReference type="SAM" id="SignalP"/>
    </source>
</evidence>
<organism evidence="5 6">
    <name type="scientific">Ruminococcus flavefaciens</name>
    <dbReference type="NCBI Taxonomy" id="1265"/>
    <lineage>
        <taxon>Bacteria</taxon>
        <taxon>Bacillati</taxon>
        <taxon>Bacillota</taxon>
        <taxon>Clostridia</taxon>
        <taxon>Eubacteriales</taxon>
        <taxon>Oscillospiraceae</taxon>
        <taxon>Ruminococcus</taxon>
    </lineage>
</organism>
<dbReference type="PROSITE" id="PS51762">
    <property type="entry name" value="GH16_2"/>
    <property type="match status" value="1"/>
</dbReference>
<dbReference type="InterPro" id="IPR002105">
    <property type="entry name" value="Dockerin_1_rpt"/>
</dbReference>
<dbReference type="Pfam" id="PF00722">
    <property type="entry name" value="Glyco_hydro_16"/>
    <property type="match status" value="1"/>
</dbReference>
<comment type="similarity">
    <text evidence="1">Belongs to the glycosyl hydrolase 16 family.</text>
</comment>
<evidence type="ECO:0000259" key="4">
    <source>
        <dbReference type="PROSITE" id="PS51766"/>
    </source>
</evidence>
<dbReference type="Gene3D" id="2.60.120.200">
    <property type="match status" value="1"/>
</dbReference>
<dbReference type="InterPro" id="IPR013320">
    <property type="entry name" value="ConA-like_dom_sf"/>
</dbReference>
<evidence type="ECO:0000259" key="3">
    <source>
        <dbReference type="PROSITE" id="PS51762"/>
    </source>
</evidence>
<dbReference type="RefSeq" id="WP_109727918.1">
    <property type="nucleotide sequence ID" value="NZ_QGDI01000017.1"/>
</dbReference>
<dbReference type="PROSITE" id="PS51766">
    <property type="entry name" value="DOCKERIN"/>
    <property type="match status" value="1"/>
</dbReference>
<name>A0A315XT80_RUMFL</name>
<proteinExistence type="inferred from homology"/>
<dbReference type="SUPFAM" id="SSF69304">
    <property type="entry name" value="Tricorn protease N-terminal domain"/>
    <property type="match status" value="1"/>
</dbReference>
<dbReference type="InterPro" id="IPR000757">
    <property type="entry name" value="Beta-glucanase-like"/>
</dbReference>
<dbReference type="GO" id="GO:0004553">
    <property type="term" value="F:hydrolase activity, hydrolyzing O-glycosyl compounds"/>
    <property type="evidence" value="ECO:0007669"/>
    <property type="project" value="InterPro"/>
</dbReference>
<dbReference type="InterPro" id="IPR011042">
    <property type="entry name" value="6-blade_b-propeller_TolB-like"/>
</dbReference>
<dbReference type="AlphaFoldDB" id="A0A315XT80"/>